<dbReference type="GO" id="GO:0006952">
    <property type="term" value="P:defense response"/>
    <property type="evidence" value="ECO:0007669"/>
    <property type="project" value="UniProtKB-KW"/>
</dbReference>
<dbReference type="FunFam" id="3.30.20.10:FF:000001">
    <property type="entry name" value="Endochitinase (Chitinase)"/>
    <property type="match status" value="1"/>
</dbReference>
<dbReference type="Pfam" id="PF14223">
    <property type="entry name" value="Retrotran_gag_2"/>
    <property type="match status" value="1"/>
</dbReference>
<dbReference type="Pfam" id="PF25597">
    <property type="entry name" value="SH3_retrovirus"/>
    <property type="match status" value="1"/>
</dbReference>
<keyword evidence="11" id="KW-0326">Glycosidase</keyword>
<dbReference type="InterPro" id="IPR001584">
    <property type="entry name" value="Integrase_cat-core"/>
</dbReference>
<dbReference type="SUPFAM" id="SSF53098">
    <property type="entry name" value="Ribonuclease H-like"/>
    <property type="match status" value="1"/>
</dbReference>
<dbReference type="GO" id="GO:0000272">
    <property type="term" value="P:polysaccharide catabolic process"/>
    <property type="evidence" value="ECO:0007669"/>
    <property type="project" value="UniProtKB-KW"/>
</dbReference>
<dbReference type="AlphaFoldDB" id="A0A7N2RCF6"/>
<dbReference type="GO" id="GO:0008843">
    <property type="term" value="F:endochitinase activity"/>
    <property type="evidence" value="ECO:0007669"/>
    <property type="project" value="UniProtKB-EC"/>
</dbReference>
<keyword evidence="8" id="KW-0146">Chitin degradation</keyword>
<evidence type="ECO:0000256" key="9">
    <source>
        <dbReference type="ARBA" id="ARBA00023157"/>
    </source>
</evidence>
<dbReference type="PANTHER" id="PTHR22595">
    <property type="entry name" value="CHITINASE-RELATED"/>
    <property type="match status" value="1"/>
</dbReference>
<evidence type="ECO:0000256" key="10">
    <source>
        <dbReference type="ARBA" id="ARBA00023277"/>
    </source>
</evidence>
<feature type="domain" description="Integrase catalytic" evidence="13">
    <location>
        <begin position="335"/>
        <end position="519"/>
    </location>
</feature>
<dbReference type="GO" id="GO:0008061">
    <property type="term" value="F:chitin binding"/>
    <property type="evidence" value="ECO:0007669"/>
    <property type="project" value="UniProtKB-KW"/>
</dbReference>
<dbReference type="PANTHER" id="PTHR22595:SF197">
    <property type="entry name" value="CHITINASE FAMILY PROTEIN"/>
    <property type="match status" value="1"/>
</dbReference>
<dbReference type="PROSITE" id="PS00773">
    <property type="entry name" value="CHITINASE_19_1"/>
    <property type="match status" value="1"/>
</dbReference>
<reference evidence="14 15" key="1">
    <citation type="journal article" date="2016" name="G3 (Bethesda)">
        <title>First Draft Assembly and Annotation of the Genome of a California Endemic Oak Quercus lobata Nee (Fagaceae).</title>
        <authorList>
            <person name="Sork V.L."/>
            <person name="Fitz-Gibbon S.T."/>
            <person name="Puiu D."/>
            <person name="Crepeau M."/>
            <person name="Gugger P.F."/>
            <person name="Sherman R."/>
            <person name="Stevens K."/>
            <person name="Langley C.H."/>
            <person name="Pellegrini M."/>
            <person name="Salzberg S.L."/>
        </authorList>
    </citation>
    <scope>NUCLEOTIDE SEQUENCE [LARGE SCALE GENOMIC DNA]</scope>
    <source>
        <strain evidence="14 15">cv. SW786</strain>
    </source>
</reference>
<keyword evidence="6" id="KW-0378">Hydrolase</keyword>
<keyword evidence="3" id="KW-0147">Chitin-binding</keyword>
<dbReference type="SUPFAM" id="SSF56672">
    <property type="entry name" value="DNA/RNA polymerases"/>
    <property type="match status" value="1"/>
</dbReference>
<reference evidence="14" key="2">
    <citation type="submission" date="2021-01" db="UniProtKB">
        <authorList>
            <consortium name="EnsemblPlants"/>
        </authorList>
    </citation>
    <scope>IDENTIFICATION</scope>
</reference>
<dbReference type="InterPro" id="IPR057670">
    <property type="entry name" value="SH3_retrovirus"/>
</dbReference>
<dbReference type="Pfam" id="PF00182">
    <property type="entry name" value="Glyco_hydro_19"/>
    <property type="match status" value="2"/>
</dbReference>
<dbReference type="Gramene" id="QL10p053458:mrna">
    <property type="protein sequence ID" value="QL10p053458:mrna"/>
    <property type="gene ID" value="QL10p053458"/>
</dbReference>
<sequence>MAEEAGKAFGIEKFDGTDFAYWRMQIKDYLYGRKLHLPLLGTKPETMKAKEWALLDRQVLGVIRLTLSRSVAHNVVKEKTTADLMKALSGMYEKPSANNKVHLMKKLFNLKMADNASVAQHLNEFNTITNQLSSVEIDFDDEICALIILASLPNSWEAMRMAIRRRDAGETSGSSSALNLETRGRGHFRNQCKSPKKKNGDDSTNAVTEEVQDALLLAVDCPLDDWVLDLGTSFHTIPHREIIQNYVVGDFGKVYLVDGSVLDVVGMGDVRILLPNGSVWLLEKVRHIPDLRRNLISIGQLDDEGHAILFVGGTWKVTKEARVLAHRKKTGTLYMTSSPRDTIGVADASTDTSLWHRRLGHMSEKGMKMLLSKGKLPELKSIDFDMCESCILGKQKKVSFLKTGRTQKAKKLELVHTNLWGPSPVASLGGSRYYITFIDDSSRKEIRMEKTIPRTPQQNGVAERMNKTLNERAKSMRLHAGLPKFFWADAISTAAYLINRGTSVPMEFRLPEEVWSGKEVKFSHLKVFGCVSYVHIDSDARSKLDAKSKICFFIGYGDEKFGYKFWDEQNKKIIRSKNVIFNEHVMYKDRLTVVSDVTEIDQKKSEFVNLDELTEGTVQKRSEEDKENELTELPVGKKVLHNKWVYRIKNEYDGSKRYKTRLVVKGFQQKEGIDYTEIFSLVVKMSTIRLVLGMVAVENLHLEQLDVKTTFLHGELKEDLYMIQLEGFIAQGQENLVCKLRKSLYGLKQAPRQWYKKFDSFMHRIGFKRYEADHCCYVKSFDNSYIILLLYVDDMLIAGSSIKEINNLKKPDIAHAVGIVSRFMSRPGKQHWEAVKWILKYLKGSSDTCLCFTGVSLKLQGYVDADFAGDIDSRKSTAGFVFTLGGTAISWASNLQKIVTLSTTEAEYVAVTEAGNEMIWLHGFLDELEFWYNSHKQPLQEQEKCIITLFKNRTMTGTCPVGKVKFEQQVPYRIRHLEITIIKLKMVTLSVKKNLLILVLVGILAGFVPGYVKGQSVADIVTQDFFNGIINQADASCAGKNFYTRAGFLDALNSYNQFGNLGSADDSKREIAAFFAHVTHETGHFCYIEEINGASQDYCDESNTQYPCNPNKKYFGRGPLQLTWNYNYGAAGTSIGIDLLNSPETVATDVTVSFKTALWFWMTNVRPVVSQGFGATIRAINGAIECNGGNSGAVQARVQYYTQYCNQLGVAPGDNLTC</sequence>
<dbReference type="SUPFAM" id="SSF53955">
    <property type="entry name" value="Lysozyme-like"/>
    <property type="match status" value="1"/>
</dbReference>
<keyword evidence="7" id="KW-0611">Plant defense</keyword>
<dbReference type="InterPro" id="IPR036397">
    <property type="entry name" value="RNaseH_sf"/>
</dbReference>
<dbReference type="InterPro" id="IPR025724">
    <property type="entry name" value="GAG-pre-integrase_dom"/>
</dbReference>
<dbReference type="PROSITE" id="PS00774">
    <property type="entry name" value="CHITINASE_19_2"/>
    <property type="match status" value="1"/>
</dbReference>
<dbReference type="GO" id="GO:0015074">
    <property type="term" value="P:DNA integration"/>
    <property type="evidence" value="ECO:0007669"/>
    <property type="project" value="InterPro"/>
</dbReference>
<keyword evidence="5" id="KW-0064">Aspartyl protease</keyword>
<dbReference type="InterPro" id="IPR023346">
    <property type="entry name" value="Lysozyme-like_dom_sf"/>
</dbReference>
<dbReference type="FunFam" id="1.10.530.10:FF:000052">
    <property type="entry name" value="Endochitinase PR4"/>
    <property type="match status" value="1"/>
</dbReference>
<keyword evidence="5" id="KW-0645">Protease</keyword>
<evidence type="ECO:0000256" key="8">
    <source>
        <dbReference type="ARBA" id="ARBA00023024"/>
    </source>
</evidence>
<dbReference type="InterPro" id="IPR043502">
    <property type="entry name" value="DNA/RNA_pol_sf"/>
</dbReference>
<evidence type="ECO:0000256" key="3">
    <source>
        <dbReference type="ARBA" id="ARBA00022669"/>
    </source>
</evidence>
<proteinExistence type="predicted"/>
<evidence type="ECO:0000256" key="7">
    <source>
        <dbReference type="ARBA" id="ARBA00022821"/>
    </source>
</evidence>
<dbReference type="EC" id="3.2.1.14" evidence="2"/>
<dbReference type="Pfam" id="PF13976">
    <property type="entry name" value="gag_pre-integrs"/>
    <property type="match status" value="1"/>
</dbReference>
<keyword evidence="15" id="KW-1185">Reference proteome</keyword>
<keyword evidence="4" id="KW-0732">Signal</keyword>
<name>A0A7N2RCF6_QUELO</name>
<evidence type="ECO:0000259" key="13">
    <source>
        <dbReference type="PROSITE" id="PS50994"/>
    </source>
</evidence>
<accession>A0A7N2RCF6</accession>
<dbReference type="InterPro" id="IPR013103">
    <property type="entry name" value="RVT_2"/>
</dbReference>
<dbReference type="InterPro" id="IPR054722">
    <property type="entry name" value="PolX-like_BBD"/>
</dbReference>
<evidence type="ECO:0000256" key="11">
    <source>
        <dbReference type="ARBA" id="ARBA00023295"/>
    </source>
</evidence>
<dbReference type="Gene3D" id="1.10.530.10">
    <property type="match status" value="1"/>
</dbReference>
<dbReference type="GO" id="GO:0006032">
    <property type="term" value="P:chitin catabolic process"/>
    <property type="evidence" value="ECO:0007669"/>
    <property type="project" value="UniProtKB-KW"/>
</dbReference>
<comment type="catalytic activity">
    <reaction evidence="1">
        <text>Random endo-hydrolysis of N-acetyl-beta-D-glucosaminide (1-&gt;4)-beta-linkages in chitin and chitodextrins.</text>
        <dbReference type="EC" id="3.2.1.14"/>
    </reaction>
</comment>
<dbReference type="Gene3D" id="3.30.420.10">
    <property type="entry name" value="Ribonuclease H-like superfamily/Ribonuclease H"/>
    <property type="match status" value="1"/>
</dbReference>
<evidence type="ECO:0000256" key="4">
    <source>
        <dbReference type="ARBA" id="ARBA00022729"/>
    </source>
</evidence>
<evidence type="ECO:0000256" key="12">
    <source>
        <dbReference type="ARBA" id="ARBA00023326"/>
    </source>
</evidence>
<dbReference type="Pfam" id="PF07727">
    <property type="entry name" value="RVT_2"/>
    <property type="match status" value="1"/>
</dbReference>
<dbReference type="PROSITE" id="PS50994">
    <property type="entry name" value="INTEGRASE"/>
    <property type="match status" value="1"/>
</dbReference>
<dbReference type="CDD" id="cd09272">
    <property type="entry name" value="RNase_HI_RT_Ty1"/>
    <property type="match status" value="1"/>
</dbReference>
<dbReference type="EMBL" id="LRBV02000010">
    <property type="status" value="NOT_ANNOTATED_CDS"/>
    <property type="molecule type" value="Genomic_DNA"/>
</dbReference>
<dbReference type="Proteomes" id="UP000594261">
    <property type="component" value="Chromosome 10"/>
</dbReference>
<dbReference type="GO" id="GO:0004190">
    <property type="term" value="F:aspartic-type endopeptidase activity"/>
    <property type="evidence" value="ECO:0007669"/>
    <property type="project" value="UniProtKB-KW"/>
</dbReference>
<dbReference type="CDD" id="cd00325">
    <property type="entry name" value="chitinase_GH19"/>
    <property type="match status" value="1"/>
</dbReference>
<dbReference type="EnsemblPlants" id="QL10p053458:mrna">
    <property type="protein sequence ID" value="QL10p053458:mrna"/>
    <property type="gene ID" value="QL10p053458"/>
</dbReference>
<evidence type="ECO:0000256" key="1">
    <source>
        <dbReference type="ARBA" id="ARBA00000822"/>
    </source>
</evidence>
<evidence type="ECO:0000256" key="2">
    <source>
        <dbReference type="ARBA" id="ARBA00012729"/>
    </source>
</evidence>
<evidence type="ECO:0000313" key="14">
    <source>
        <dbReference type="EnsemblPlants" id="QL10p053458:mrna"/>
    </source>
</evidence>
<dbReference type="Pfam" id="PF22936">
    <property type="entry name" value="Pol_BBD"/>
    <property type="match status" value="1"/>
</dbReference>
<keyword evidence="10" id="KW-0119">Carbohydrate metabolism</keyword>
<dbReference type="InParanoid" id="A0A7N2RCF6"/>
<keyword evidence="12" id="KW-0624">Polysaccharide degradation</keyword>
<evidence type="ECO:0000313" key="15">
    <source>
        <dbReference type="Proteomes" id="UP000594261"/>
    </source>
</evidence>
<keyword evidence="9" id="KW-1015">Disulfide bond</keyword>
<dbReference type="InterPro" id="IPR012337">
    <property type="entry name" value="RNaseH-like_sf"/>
</dbReference>
<protein>
    <recommendedName>
        <fullName evidence="2">chitinase</fullName>
        <ecNumber evidence="2">3.2.1.14</ecNumber>
    </recommendedName>
</protein>
<dbReference type="InterPro" id="IPR000726">
    <property type="entry name" value="Glyco_hydro_19_cat"/>
</dbReference>
<organism evidence="14 15">
    <name type="scientific">Quercus lobata</name>
    <name type="common">Valley oak</name>
    <dbReference type="NCBI Taxonomy" id="97700"/>
    <lineage>
        <taxon>Eukaryota</taxon>
        <taxon>Viridiplantae</taxon>
        <taxon>Streptophyta</taxon>
        <taxon>Embryophyta</taxon>
        <taxon>Tracheophyta</taxon>
        <taxon>Spermatophyta</taxon>
        <taxon>Magnoliopsida</taxon>
        <taxon>eudicotyledons</taxon>
        <taxon>Gunneridae</taxon>
        <taxon>Pentapetalae</taxon>
        <taxon>rosids</taxon>
        <taxon>fabids</taxon>
        <taxon>Fagales</taxon>
        <taxon>Fagaceae</taxon>
        <taxon>Quercus</taxon>
    </lineage>
</organism>
<dbReference type="Gene3D" id="3.30.20.10">
    <property type="entry name" value="Endochitinase, domain 2"/>
    <property type="match status" value="1"/>
</dbReference>
<evidence type="ECO:0000256" key="5">
    <source>
        <dbReference type="ARBA" id="ARBA00022750"/>
    </source>
</evidence>
<evidence type="ECO:0000256" key="6">
    <source>
        <dbReference type="ARBA" id="ARBA00022801"/>
    </source>
</evidence>
<dbReference type="GO" id="GO:0016998">
    <property type="term" value="P:cell wall macromolecule catabolic process"/>
    <property type="evidence" value="ECO:0007669"/>
    <property type="project" value="InterPro"/>
</dbReference>
<dbReference type="GO" id="GO:0003676">
    <property type="term" value="F:nucleic acid binding"/>
    <property type="evidence" value="ECO:0007669"/>
    <property type="project" value="InterPro"/>
</dbReference>